<dbReference type="PROSITE" id="PS50109">
    <property type="entry name" value="HIS_KIN"/>
    <property type="match status" value="1"/>
</dbReference>
<dbReference type="Proteomes" id="UP000198535">
    <property type="component" value="Unassembled WGS sequence"/>
</dbReference>
<dbReference type="InterPro" id="IPR000014">
    <property type="entry name" value="PAS"/>
</dbReference>
<reference evidence="10" key="1">
    <citation type="submission" date="2016-10" db="EMBL/GenBank/DDBJ databases">
        <authorList>
            <person name="Varghese N."/>
            <person name="Submissions S."/>
        </authorList>
    </citation>
    <scope>NUCLEOTIDE SEQUENCE [LARGE SCALE GENOMIC DNA]</scope>
    <source>
        <strain evidence="10">Mob M</strain>
    </source>
</reference>
<dbReference type="CDD" id="cd00130">
    <property type="entry name" value="PAS"/>
    <property type="match status" value="3"/>
</dbReference>
<dbReference type="InterPro" id="IPR013655">
    <property type="entry name" value="PAS_fold_3"/>
</dbReference>
<feature type="domain" description="Histidine kinase" evidence="6">
    <location>
        <begin position="412"/>
        <end position="623"/>
    </location>
</feature>
<proteinExistence type="predicted"/>
<dbReference type="GO" id="GO:0006355">
    <property type="term" value="P:regulation of DNA-templated transcription"/>
    <property type="evidence" value="ECO:0007669"/>
    <property type="project" value="InterPro"/>
</dbReference>
<dbReference type="SMART" id="SM00388">
    <property type="entry name" value="HisKA"/>
    <property type="match status" value="1"/>
</dbReference>
<dbReference type="RefSeq" id="WP_091937292.1">
    <property type="nucleotide sequence ID" value="NZ_FOUJ01000005.1"/>
</dbReference>
<dbReference type="SUPFAM" id="SSF47384">
    <property type="entry name" value="Homodimeric domain of signal transducing histidine kinase"/>
    <property type="match status" value="1"/>
</dbReference>
<dbReference type="InterPro" id="IPR036097">
    <property type="entry name" value="HisK_dim/P_sf"/>
</dbReference>
<dbReference type="SMART" id="SM00091">
    <property type="entry name" value="PAS"/>
    <property type="match status" value="3"/>
</dbReference>
<dbReference type="InterPro" id="IPR005467">
    <property type="entry name" value="His_kinase_dom"/>
</dbReference>
<dbReference type="PROSITE" id="PS50113">
    <property type="entry name" value="PAC"/>
    <property type="match status" value="2"/>
</dbReference>
<comment type="catalytic activity">
    <reaction evidence="1">
        <text>ATP + protein L-histidine = ADP + protein N-phospho-L-histidine.</text>
        <dbReference type="EC" id="2.7.13.3"/>
    </reaction>
</comment>
<dbReference type="Gene3D" id="3.30.450.20">
    <property type="entry name" value="PAS domain"/>
    <property type="match status" value="3"/>
</dbReference>
<dbReference type="InterPro" id="IPR013767">
    <property type="entry name" value="PAS_fold"/>
</dbReference>
<dbReference type="SMART" id="SM00387">
    <property type="entry name" value="HATPase_c"/>
    <property type="match status" value="1"/>
</dbReference>
<dbReference type="NCBIfam" id="TIGR00229">
    <property type="entry name" value="sensory_box"/>
    <property type="match status" value="2"/>
</dbReference>
<dbReference type="EMBL" id="FOUJ01000005">
    <property type="protein sequence ID" value="SFM79651.1"/>
    <property type="molecule type" value="Genomic_DNA"/>
</dbReference>
<dbReference type="Pfam" id="PF08447">
    <property type="entry name" value="PAS_3"/>
    <property type="match status" value="1"/>
</dbReference>
<dbReference type="InterPro" id="IPR052162">
    <property type="entry name" value="Sensor_kinase/Photoreceptor"/>
</dbReference>
<evidence type="ECO:0000259" key="8">
    <source>
        <dbReference type="PROSITE" id="PS50113"/>
    </source>
</evidence>
<dbReference type="Gene3D" id="1.10.287.130">
    <property type="match status" value="1"/>
</dbReference>
<dbReference type="InterPro" id="IPR035965">
    <property type="entry name" value="PAS-like_dom_sf"/>
</dbReference>
<dbReference type="Pfam" id="PF02518">
    <property type="entry name" value="HATPase_c"/>
    <property type="match status" value="1"/>
</dbReference>
<sequence length="626" mass="70563">MRTASSQATFDSVVVQNAPIGICIFDRNDNLTLLNRSMAAILGVAEKDMVGKDPFRDIPAFMREDDQGLGQLYVDTKKSLRSSFKSRMSVTTPAGKHIFISVHMVPIFSEDGDHEGIIAYVEEVSEHYYKEKVLIDEIYKFRDLESIYRNIPFIAFRWSGQEGWPVQYVSDNISQLGYNKDDFLSGDLRYIDIVHPDDVGKLVSEVDAFERTDQIYFSDDYRLVSKEGDVIWVNEISLLTEDGEEAPFRYDGIIFDITDRKMKEKELERSKAHIESIFRATPVGIGVASNRIFVEVNDKLCEMLGYSRGELIGQSSRMIYPDDRSYEYVGAEKYSLINETGIGVVETRMVCKGGEVIDVILSSTPIDSESLSEGVTFAVLDITHLKDTERELQKRTEELEQLNSLKDLFSDIIRHDLLNPASAIDAYAQLLEEMETDERKLYFLNKITGSNADLMSLLESASRYEKLNSIEEVDFEKMDLASLFKIAITGLSREMECKGVTVDLSSEGPCYSYVNPFVTEVFVNLLSNAIKYGPENGVISADIIDEGTVWKVAVTDQGSGIDDTDKPFLFERFRRADKKGIKGTGLGLAIVKRIMELHSGDYGVADDPEGKGSVFWVTFNKVDVKE</sequence>
<dbReference type="Gene3D" id="3.30.565.10">
    <property type="entry name" value="Histidine kinase-like ATPase, C-terminal domain"/>
    <property type="match status" value="1"/>
</dbReference>
<dbReference type="CDD" id="cd00082">
    <property type="entry name" value="HisKA"/>
    <property type="match status" value="1"/>
</dbReference>
<dbReference type="Pfam" id="PF13426">
    <property type="entry name" value="PAS_9"/>
    <property type="match status" value="1"/>
</dbReference>
<evidence type="ECO:0000256" key="1">
    <source>
        <dbReference type="ARBA" id="ARBA00000085"/>
    </source>
</evidence>
<dbReference type="InterPro" id="IPR004358">
    <property type="entry name" value="Sig_transdc_His_kin-like_C"/>
</dbReference>
<name>A0A1I4TSK7_9EURY</name>
<accession>A0A1I4TSK7</accession>
<feature type="domain" description="PAC" evidence="8">
    <location>
        <begin position="343"/>
        <end position="394"/>
    </location>
</feature>
<dbReference type="SUPFAM" id="SSF55874">
    <property type="entry name" value="ATPase domain of HSP90 chaperone/DNA topoisomerase II/histidine kinase"/>
    <property type="match status" value="1"/>
</dbReference>
<dbReference type="PROSITE" id="PS50112">
    <property type="entry name" value="PAS"/>
    <property type="match status" value="2"/>
</dbReference>
<dbReference type="AlphaFoldDB" id="A0A1I4TSK7"/>
<dbReference type="InterPro" id="IPR000700">
    <property type="entry name" value="PAS-assoc_C"/>
</dbReference>
<dbReference type="SMART" id="SM00086">
    <property type="entry name" value="PAC"/>
    <property type="match status" value="3"/>
</dbReference>
<evidence type="ECO:0000313" key="9">
    <source>
        <dbReference type="EMBL" id="SFM79651.1"/>
    </source>
</evidence>
<dbReference type="GO" id="GO:0000155">
    <property type="term" value="F:phosphorelay sensor kinase activity"/>
    <property type="evidence" value="ECO:0007669"/>
    <property type="project" value="InterPro"/>
</dbReference>
<dbReference type="PANTHER" id="PTHR43304">
    <property type="entry name" value="PHYTOCHROME-LIKE PROTEIN CPH1"/>
    <property type="match status" value="1"/>
</dbReference>
<keyword evidence="10" id="KW-1185">Reference proteome</keyword>
<dbReference type="OrthoDB" id="3369at2157"/>
<organism evidence="9 10">
    <name type="scientific">Methanolobus profundi</name>
    <dbReference type="NCBI Taxonomy" id="487685"/>
    <lineage>
        <taxon>Archaea</taxon>
        <taxon>Methanobacteriati</taxon>
        <taxon>Methanobacteriota</taxon>
        <taxon>Stenosarchaea group</taxon>
        <taxon>Methanomicrobia</taxon>
        <taxon>Methanosarcinales</taxon>
        <taxon>Methanosarcinaceae</taxon>
        <taxon>Methanolobus</taxon>
    </lineage>
</organism>
<dbReference type="EC" id="2.7.13.3" evidence="2"/>
<gene>
    <name evidence="9" type="ORF">SAMN04488696_2433</name>
</gene>
<feature type="domain" description="PAS" evidence="7">
    <location>
        <begin position="14"/>
        <end position="67"/>
    </location>
</feature>
<dbReference type="SUPFAM" id="SSF55785">
    <property type="entry name" value="PYP-like sensor domain (PAS domain)"/>
    <property type="match status" value="3"/>
</dbReference>
<evidence type="ECO:0000256" key="5">
    <source>
        <dbReference type="ARBA" id="ARBA00022777"/>
    </source>
</evidence>
<keyword evidence="4" id="KW-0808">Transferase</keyword>
<evidence type="ECO:0000256" key="2">
    <source>
        <dbReference type="ARBA" id="ARBA00012438"/>
    </source>
</evidence>
<dbReference type="InterPro" id="IPR003661">
    <property type="entry name" value="HisK_dim/P_dom"/>
</dbReference>
<dbReference type="InterPro" id="IPR036890">
    <property type="entry name" value="HATPase_C_sf"/>
</dbReference>
<dbReference type="PRINTS" id="PR00344">
    <property type="entry name" value="BCTRLSENSOR"/>
</dbReference>
<dbReference type="PANTHER" id="PTHR43304:SF1">
    <property type="entry name" value="PAC DOMAIN-CONTAINING PROTEIN"/>
    <property type="match status" value="1"/>
</dbReference>
<evidence type="ECO:0000313" key="10">
    <source>
        <dbReference type="Proteomes" id="UP000198535"/>
    </source>
</evidence>
<evidence type="ECO:0000259" key="6">
    <source>
        <dbReference type="PROSITE" id="PS50109"/>
    </source>
</evidence>
<feature type="domain" description="PAC" evidence="8">
    <location>
        <begin position="217"/>
        <end position="269"/>
    </location>
</feature>
<keyword evidence="5" id="KW-0418">Kinase</keyword>
<dbReference type="STRING" id="487685.SAMN04488696_2433"/>
<dbReference type="InterPro" id="IPR003594">
    <property type="entry name" value="HATPase_dom"/>
</dbReference>
<keyword evidence="3" id="KW-0597">Phosphoprotein</keyword>
<protein>
    <recommendedName>
        <fullName evidence="2">histidine kinase</fullName>
        <ecNumber evidence="2">2.7.13.3</ecNumber>
    </recommendedName>
</protein>
<evidence type="ECO:0000259" key="7">
    <source>
        <dbReference type="PROSITE" id="PS50112"/>
    </source>
</evidence>
<dbReference type="Pfam" id="PF00989">
    <property type="entry name" value="PAS"/>
    <property type="match status" value="1"/>
</dbReference>
<feature type="domain" description="PAS" evidence="7">
    <location>
        <begin position="293"/>
        <end position="325"/>
    </location>
</feature>
<evidence type="ECO:0000256" key="4">
    <source>
        <dbReference type="ARBA" id="ARBA00022679"/>
    </source>
</evidence>
<dbReference type="InterPro" id="IPR001610">
    <property type="entry name" value="PAC"/>
</dbReference>
<evidence type="ECO:0000256" key="3">
    <source>
        <dbReference type="ARBA" id="ARBA00022553"/>
    </source>
</evidence>